<comment type="caution">
    <text evidence="1">The sequence shown here is derived from an EMBL/GenBank/DDBJ whole genome shotgun (WGS) entry which is preliminary data.</text>
</comment>
<sequence>MSAFAYLNPVKVSLASLQLQMLGNLTLWLLAILVVAGTVRSVLKVWNSPLRTVPGPLLARYTRLWYLWRVYKGQFHHDNIDLHKTYKSPIVRVAPNMYSITHPDKVVYGIGSQMPKSDWYSAWKHPDPDRFSLFPERNIKRHAETRRKFQAIYSLSSLVTYEKCVDDCNQIFDERLREAAQAQRDIDMAYWLRCYAFDVIGNITYSKRFGFLDSFQDIEGTINAINKVLTYGSVVGVYSWLHPFLFRIIEKFPSSGPAARIYLTKFVRERVALREVERANRALEAKGQKKQMADQDQAPRDFLDRMFDLYEDESKGVTKYHVFMIGQSNIVAGSDTTAIALNSILYHLMKNPEKLEKLRKEIELHVPDGLNGQKNLITFRQSQEMPYLKAVIKEALRMHPAPGLPLWREVTTTATQICGRVFSSGDVVGINPWVAHYDEEVWEGDATQFRPERWSEPVSTDIKGQDRLKRMEAHYMPVSISDSISI</sequence>
<dbReference type="EMBL" id="JAPDRQ010000172">
    <property type="protein sequence ID" value="KAJ9653000.1"/>
    <property type="molecule type" value="Genomic_DNA"/>
</dbReference>
<protein>
    <submittedName>
        <fullName evidence="1">Uncharacterized protein</fullName>
    </submittedName>
</protein>
<keyword evidence="2" id="KW-1185">Reference proteome</keyword>
<evidence type="ECO:0000313" key="2">
    <source>
        <dbReference type="Proteomes" id="UP001172386"/>
    </source>
</evidence>
<reference evidence="1" key="1">
    <citation type="submission" date="2022-10" db="EMBL/GenBank/DDBJ databases">
        <title>Culturing micro-colonial fungi from biological soil crusts in the Mojave desert and describing Neophaeococcomyces mojavensis, and introducing the new genera and species Taxawa tesnikishii.</title>
        <authorList>
            <person name="Kurbessoian T."/>
            <person name="Stajich J.E."/>
        </authorList>
    </citation>
    <scope>NUCLEOTIDE SEQUENCE</scope>
    <source>
        <strain evidence="1">JES_112</strain>
    </source>
</reference>
<organism evidence="1 2">
    <name type="scientific">Neophaeococcomyces mojaviensis</name>
    <dbReference type="NCBI Taxonomy" id="3383035"/>
    <lineage>
        <taxon>Eukaryota</taxon>
        <taxon>Fungi</taxon>
        <taxon>Dikarya</taxon>
        <taxon>Ascomycota</taxon>
        <taxon>Pezizomycotina</taxon>
        <taxon>Eurotiomycetes</taxon>
        <taxon>Chaetothyriomycetidae</taxon>
        <taxon>Chaetothyriales</taxon>
        <taxon>Chaetothyriales incertae sedis</taxon>
        <taxon>Neophaeococcomyces</taxon>
    </lineage>
</organism>
<accession>A0ACC2ZZ54</accession>
<gene>
    <name evidence="1" type="ORF">H2198_007780</name>
</gene>
<name>A0ACC2ZZ54_9EURO</name>
<proteinExistence type="predicted"/>
<dbReference type="Proteomes" id="UP001172386">
    <property type="component" value="Unassembled WGS sequence"/>
</dbReference>
<evidence type="ECO:0000313" key="1">
    <source>
        <dbReference type="EMBL" id="KAJ9653000.1"/>
    </source>
</evidence>